<dbReference type="InterPro" id="IPR004794">
    <property type="entry name" value="Eubact_RibD"/>
</dbReference>
<comment type="pathway">
    <text evidence="2">Cofactor biosynthesis; riboflavin biosynthesis; 5-amino-6-(D-ribitylamino)uracil from GTP: step 2/4.</text>
</comment>
<evidence type="ECO:0000256" key="8">
    <source>
        <dbReference type="ARBA" id="ARBA00022857"/>
    </source>
</evidence>
<dbReference type="GO" id="GO:0008703">
    <property type="term" value="F:5-amino-6-(5-phosphoribosylamino)uracil reductase activity"/>
    <property type="evidence" value="ECO:0007669"/>
    <property type="project" value="InterPro"/>
</dbReference>
<comment type="caution">
    <text evidence="12">The sequence shown here is derived from an EMBL/GenBank/DDBJ whole genome shotgun (WGS) entry which is preliminary data.</text>
</comment>
<protein>
    <submittedName>
        <fullName evidence="12">Riboflavin biosynthesis protein RibD</fullName>
        <ecNumber evidence="12">3.5.4.26</ecNumber>
    </submittedName>
</protein>
<keyword evidence="7" id="KW-0862">Zinc</keyword>
<comment type="pathway">
    <text evidence="3">Cofactor biosynthesis; riboflavin biosynthesis; 5-amino-6-(D-ribitylamino)uracil from GTP: step 3/4.</text>
</comment>
<dbReference type="GO" id="GO:0008270">
    <property type="term" value="F:zinc ion binding"/>
    <property type="evidence" value="ECO:0007669"/>
    <property type="project" value="InterPro"/>
</dbReference>
<dbReference type="UniPathway" id="UPA00275">
    <property type="reaction ID" value="UER00401"/>
</dbReference>
<evidence type="ECO:0000313" key="12">
    <source>
        <dbReference type="EMBL" id="EJW96243.1"/>
    </source>
</evidence>
<keyword evidence="6 12" id="KW-0378">Hydrolase</keyword>
<dbReference type="InterPro" id="IPR016193">
    <property type="entry name" value="Cytidine_deaminase-like"/>
</dbReference>
<dbReference type="SUPFAM" id="SSF53597">
    <property type="entry name" value="Dihydrofolate reductase-like"/>
    <property type="match status" value="1"/>
</dbReference>
<dbReference type="Pfam" id="PF01872">
    <property type="entry name" value="RibD_C"/>
    <property type="match status" value="1"/>
</dbReference>
<dbReference type="GO" id="GO:0009231">
    <property type="term" value="P:riboflavin biosynthetic process"/>
    <property type="evidence" value="ECO:0007669"/>
    <property type="project" value="UniProtKB-UniPathway"/>
</dbReference>
<dbReference type="PANTHER" id="PTHR38011">
    <property type="entry name" value="DIHYDROFOLATE REDUCTASE FAMILY PROTEIN (AFU_ORTHOLOGUE AFUA_8G06820)"/>
    <property type="match status" value="1"/>
</dbReference>
<evidence type="ECO:0000256" key="7">
    <source>
        <dbReference type="ARBA" id="ARBA00022833"/>
    </source>
</evidence>
<keyword evidence="4" id="KW-0686">Riboflavin biosynthesis</keyword>
<organism evidence="12">
    <name type="scientific">gut metagenome</name>
    <dbReference type="NCBI Taxonomy" id="749906"/>
    <lineage>
        <taxon>unclassified sequences</taxon>
        <taxon>metagenomes</taxon>
        <taxon>organismal metagenomes</taxon>
    </lineage>
</organism>
<feature type="domain" description="CMP/dCMP-type deaminase" evidence="11">
    <location>
        <begin position="1"/>
        <end position="126"/>
    </location>
</feature>
<dbReference type="Gene3D" id="3.40.430.10">
    <property type="entry name" value="Dihydrofolate Reductase, subunit A"/>
    <property type="match status" value="2"/>
</dbReference>
<keyword evidence="8" id="KW-0521">NADP</keyword>
<reference evidence="12" key="1">
    <citation type="journal article" date="2012" name="PLoS ONE">
        <title>Gene sets for utilization of primary and secondary nutrition supplies in the distal gut of endangered iberian lynx.</title>
        <authorList>
            <person name="Alcaide M."/>
            <person name="Messina E."/>
            <person name="Richter M."/>
            <person name="Bargiela R."/>
            <person name="Peplies J."/>
            <person name="Huws S.A."/>
            <person name="Newbold C.J."/>
            <person name="Golyshin P.N."/>
            <person name="Simon M.A."/>
            <person name="Lopez G."/>
            <person name="Yakimov M.M."/>
            <person name="Ferrer M."/>
        </authorList>
    </citation>
    <scope>NUCLEOTIDE SEQUENCE</scope>
</reference>
<evidence type="ECO:0000256" key="1">
    <source>
        <dbReference type="ARBA" id="ARBA00001947"/>
    </source>
</evidence>
<dbReference type="PROSITE" id="PS51747">
    <property type="entry name" value="CYT_DCMP_DEAMINASES_2"/>
    <property type="match status" value="1"/>
</dbReference>
<comment type="cofactor">
    <cofactor evidence="1">
        <name>Zn(2+)</name>
        <dbReference type="ChEBI" id="CHEBI:29105"/>
    </cofactor>
</comment>
<dbReference type="NCBIfam" id="TIGR00326">
    <property type="entry name" value="eubact_ribD"/>
    <property type="match status" value="1"/>
</dbReference>
<evidence type="ECO:0000256" key="9">
    <source>
        <dbReference type="ARBA" id="ARBA00023002"/>
    </source>
</evidence>
<dbReference type="InterPro" id="IPR002125">
    <property type="entry name" value="CMP_dCMP_dom"/>
</dbReference>
<proteinExistence type="predicted"/>
<dbReference type="CDD" id="cd01284">
    <property type="entry name" value="Riboflavin_deaminase-reductase"/>
    <property type="match status" value="1"/>
</dbReference>
<gene>
    <name evidence="12" type="ORF">EVA_15647</name>
</gene>
<dbReference type="PANTHER" id="PTHR38011:SF7">
    <property type="entry name" value="2,5-DIAMINO-6-RIBOSYLAMINO-4(3H)-PYRIMIDINONE 5'-PHOSPHATE REDUCTASE"/>
    <property type="match status" value="1"/>
</dbReference>
<dbReference type="SUPFAM" id="SSF53927">
    <property type="entry name" value="Cytidine deaminase-like"/>
    <property type="match status" value="1"/>
</dbReference>
<dbReference type="EC" id="3.5.4.26" evidence="12"/>
<dbReference type="InterPro" id="IPR016192">
    <property type="entry name" value="APOBEC/CMP_deaminase_Zn-bd"/>
</dbReference>
<keyword evidence="9" id="KW-0560">Oxidoreductase</keyword>
<evidence type="ECO:0000256" key="2">
    <source>
        <dbReference type="ARBA" id="ARBA00004882"/>
    </source>
</evidence>
<dbReference type="PIRSF" id="PIRSF006769">
    <property type="entry name" value="RibD"/>
    <property type="match status" value="1"/>
</dbReference>
<evidence type="ECO:0000256" key="5">
    <source>
        <dbReference type="ARBA" id="ARBA00022723"/>
    </source>
</evidence>
<dbReference type="InterPro" id="IPR024072">
    <property type="entry name" value="DHFR-like_dom_sf"/>
</dbReference>
<evidence type="ECO:0000256" key="6">
    <source>
        <dbReference type="ARBA" id="ARBA00022801"/>
    </source>
</evidence>
<accession>J9FP57</accession>
<evidence type="ECO:0000259" key="11">
    <source>
        <dbReference type="PROSITE" id="PS51747"/>
    </source>
</evidence>
<dbReference type="FunFam" id="3.40.140.10:FF:000025">
    <property type="entry name" value="Riboflavin biosynthesis protein RibD"/>
    <property type="match status" value="1"/>
</dbReference>
<dbReference type="InterPro" id="IPR002734">
    <property type="entry name" value="RibDG_C"/>
</dbReference>
<keyword evidence="5" id="KW-0479">Metal-binding</keyword>
<dbReference type="Pfam" id="PF00383">
    <property type="entry name" value="dCMP_cyt_deam_1"/>
    <property type="match status" value="1"/>
</dbReference>
<evidence type="ECO:0000256" key="10">
    <source>
        <dbReference type="ARBA" id="ARBA00023268"/>
    </source>
</evidence>
<dbReference type="Gene3D" id="3.40.140.10">
    <property type="entry name" value="Cytidine Deaminase, domain 2"/>
    <property type="match status" value="1"/>
</dbReference>
<evidence type="ECO:0000256" key="4">
    <source>
        <dbReference type="ARBA" id="ARBA00022619"/>
    </source>
</evidence>
<sequence length="321" mass="35525">MSHEQYMQRCLDLARNGRLHAAPNPMVGAVIVHEDRIIGEGFHACCGTPHAEVQAIRSVRPEDRPLLKESTLYVSLEPCAHFGRTPPCAVLIVKTGIPRVVVGCVDPFAKVQGRGIAILREAGIDVTVGVLEQECLKLNRRFMTAQTLHRPYITLKWARSADGFVDGWRESAEEAPAALSTPHSLLHVHKLRAEHQAILVGHHTLRMDRPTLTVRHWTGENPLRVVLGRVAEGELPGGFQAFADVETMLSELYRQGVHSLLVEGGPQTLQSFIDQGLWNEAYVELSEQELGSGVPEPRMPVGGSLRVETVYGVTLWHYTNV</sequence>
<dbReference type="GO" id="GO:0008835">
    <property type="term" value="F:diaminohydroxyphosphoribosylaminopyrimidine deaminase activity"/>
    <property type="evidence" value="ECO:0007669"/>
    <property type="project" value="UniProtKB-EC"/>
</dbReference>
<keyword evidence="10" id="KW-0511">Multifunctional enzyme</keyword>
<dbReference type="AlphaFoldDB" id="J9FP57"/>
<name>J9FP57_9ZZZZ</name>
<dbReference type="InterPro" id="IPR050765">
    <property type="entry name" value="Riboflavin_Biosynth_HTPR"/>
</dbReference>
<evidence type="ECO:0000256" key="3">
    <source>
        <dbReference type="ARBA" id="ARBA00004910"/>
    </source>
</evidence>
<dbReference type="EMBL" id="AMCI01005387">
    <property type="protein sequence ID" value="EJW96243.1"/>
    <property type="molecule type" value="Genomic_DNA"/>
</dbReference>
<dbReference type="PROSITE" id="PS00903">
    <property type="entry name" value="CYT_DCMP_DEAMINASES_1"/>
    <property type="match status" value="1"/>
</dbReference>